<sequence length="129" mass="13750">MVMLPVFVTCAGCVHETPPAFSLKVSVVEAFLTGLKTRALILGHGYDMLRRPPAGGGADTLRSCPTFSEPLQRMPRRGPSARFEKCRPGALGTALKGLRLSLAKERVPPVGCSNLPPFYGRALTASLEG</sequence>
<name>A0AAD7SXC2_9TELE</name>
<comment type="caution">
    <text evidence="2">The sequence shown here is derived from an EMBL/GenBank/DDBJ whole genome shotgun (WGS) entry which is preliminary data.</text>
</comment>
<dbReference type="Proteomes" id="UP001221898">
    <property type="component" value="Unassembled WGS sequence"/>
</dbReference>
<evidence type="ECO:0000313" key="3">
    <source>
        <dbReference type="Proteomes" id="UP001221898"/>
    </source>
</evidence>
<evidence type="ECO:0000313" key="2">
    <source>
        <dbReference type="EMBL" id="KAJ8409566.1"/>
    </source>
</evidence>
<dbReference type="EMBL" id="JAINUG010000030">
    <property type="protein sequence ID" value="KAJ8409566.1"/>
    <property type="molecule type" value="Genomic_DNA"/>
</dbReference>
<dbReference type="AlphaFoldDB" id="A0AAD7SXC2"/>
<reference evidence="2" key="1">
    <citation type="journal article" date="2023" name="Science">
        <title>Genome structures resolve the early diversification of teleost fishes.</title>
        <authorList>
            <person name="Parey E."/>
            <person name="Louis A."/>
            <person name="Montfort J."/>
            <person name="Bouchez O."/>
            <person name="Roques C."/>
            <person name="Iampietro C."/>
            <person name="Lluch J."/>
            <person name="Castinel A."/>
            <person name="Donnadieu C."/>
            <person name="Desvignes T."/>
            <person name="Floi Bucao C."/>
            <person name="Jouanno E."/>
            <person name="Wen M."/>
            <person name="Mejri S."/>
            <person name="Dirks R."/>
            <person name="Jansen H."/>
            <person name="Henkel C."/>
            <person name="Chen W.J."/>
            <person name="Zahm M."/>
            <person name="Cabau C."/>
            <person name="Klopp C."/>
            <person name="Thompson A.W."/>
            <person name="Robinson-Rechavi M."/>
            <person name="Braasch I."/>
            <person name="Lecointre G."/>
            <person name="Bobe J."/>
            <person name="Postlethwait J.H."/>
            <person name="Berthelot C."/>
            <person name="Roest Crollius H."/>
            <person name="Guiguen Y."/>
        </authorList>
    </citation>
    <scope>NUCLEOTIDE SEQUENCE</scope>
    <source>
        <strain evidence="2">NC1722</strain>
    </source>
</reference>
<evidence type="ECO:0000256" key="1">
    <source>
        <dbReference type="SAM" id="MobiDB-lite"/>
    </source>
</evidence>
<keyword evidence="3" id="KW-1185">Reference proteome</keyword>
<accession>A0AAD7SXC2</accession>
<proteinExistence type="predicted"/>
<feature type="region of interest" description="Disordered" evidence="1">
    <location>
        <begin position="57"/>
        <end position="83"/>
    </location>
</feature>
<organism evidence="2 3">
    <name type="scientific">Aldrovandia affinis</name>
    <dbReference type="NCBI Taxonomy" id="143900"/>
    <lineage>
        <taxon>Eukaryota</taxon>
        <taxon>Metazoa</taxon>
        <taxon>Chordata</taxon>
        <taxon>Craniata</taxon>
        <taxon>Vertebrata</taxon>
        <taxon>Euteleostomi</taxon>
        <taxon>Actinopterygii</taxon>
        <taxon>Neopterygii</taxon>
        <taxon>Teleostei</taxon>
        <taxon>Notacanthiformes</taxon>
        <taxon>Halosauridae</taxon>
        <taxon>Aldrovandia</taxon>
    </lineage>
</organism>
<protein>
    <submittedName>
        <fullName evidence="2">Uncharacterized protein</fullName>
    </submittedName>
</protein>
<gene>
    <name evidence="2" type="ORF">AAFF_G00229670</name>
</gene>